<keyword evidence="12" id="KW-1185">Reference proteome</keyword>
<proteinExistence type="inferred from homology"/>
<evidence type="ECO:0000313" key="11">
    <source>
        <dbReference type="EMBL" id="KAJ7982633.1"/>
    </source>
</evidence>
<dbReference type="SUPFAM" id="SSF51735">
    <property type="entry name" value="NAD(P)-binding Rossmann-fold domains"/>
    <property type="match status" value="1"/>
</dbReference>
<dbReference type="GO" id="GO:0005829">
    <property type="term" value="C:cytosol"/>
    <property type="evidence" value="ECO:0007669"/>
    <property type="project" value="TreeGrafter"/>
</dbReference>
<dbReference type="FunFam" id="3.40.50.720:FF:000003">
    <property type="entry name" value="S-(hydroxymethyl)glutathione dehydrogenase"/>
    <property type="match status" value="1"/>
</dbReference>
<dbReference type="PANTHER" id="PTHR43880">
    <property type="entry name" value="ALCOHOL DEHYDROGENASE"/>
    <property type="match status" value="1"/>
</dbReference>
<dbReference type="GO" id="GO:0046294">
    <property type="term" value="P:formaldehyde catabolic process"/>
    <property type="evidence" value="ECO:0007669"/>
    <property type="project" value="TreeGrafter"/>
</dbReference>
<dbReference type="PROSITE" id="PS00059">
    <property type="entry name" value="ADH_ZINC"/>
    <property type="match status" value="1"/>
</dbReference>
<evidence type="ECO:0000256" key="1">
    <source>
        <dbReference type="ARBA" id="ARBA00001947"/>
    </source>
</evidence>
<evidence type="ECO:0000256" key="3">
    <source>
        <dbReference type="ARBA" id="ARBA00022723"/>
    </source>
</evidence>
<dbReference type="Gene3D" id="3.90.180.10">
    <property type="entry name" value="Medium-chain alcohol dehydrogenases, catalytic domain"/>
    <property type="match status" value="1"/>
</dbReference>
<comment type="cofactor">
    <cofactor evidence="1 8">
        <name>Zn(2+)</name>
        <dbReference type="ChEBI" id="CHEBI:29105"/>
    </cofactor>
</comment>
<dbReference type="GO" id="GO:0008270">
    <property type="term" value="F:zinc ion binding"/>
    <property type="evidence" value="ECO:0007669"/>
    <property type="project" value="InterPro"/>
</dbReference>
<dbReference type="Pfam" id="PF08240">
    <property type="entry name" value="ADH_N"/>
    <property type="match status" value="1"/>
</dbReference>
<evidence type="ECO:0000256" key="4">
    <source>
        <dbReference type="ARBA" id="ARBA00022833"/>
    </source>
</evidence>
<keyword evidence="6" id="KW-0520">NAD</keyword>
<sequence>MSNMFQTITCIAAVCWGIEQPLTVEEIQVEPPQATEVRVKILCASLCHTDILYSQGFPAPLFPRVLGHEGVGVVESIGEKVTGIKEGDLVIPTNIGECKECENCTSGKSNLCLKYPLIFNGLMLDQTSRMSIKGQKLYQLISCSTRKLIFEKGSSVAVLGLGAVGIGAINGAKIQGATKIIGIDINEKKKEKGEAFGMIDFINSSESDKSISELVQELTSGMGVGMHWCCFSAYSSP</sequence>
<gene>
    <name evidence="11" type="ORF">O6P43_001732</name>
</gene>
<feature type="domain" description="Alcohol dehydrogenase-like N-terminal" evidence="10">
    <location>
        <begin position="34"/>
        <end position="115"/>
    </location>
</feature>
<protein>
    <submittedName>
        <fullName evidence="11">Alcohol dehydrogenase</fullName>
    </submittedName>
</protein>
<dbReference type="SUPFAM" id="SSF50129">
    <property type="entry name" value="GroES-like"/>
    <property type="match status" value="1"/>
</dbReference>
<dbReference type="InterPro" id="IPR011032">
    <property type="entry name" value="GroES-like_sf"/>
</dbReference>
<evidence type="ECO:0000313" key="12">
    <source>
        <dbReference type="Proteomes" id="UP001163823"/>
    </source>
</evidence>
<evidence type="ECO:0000259" key="10">
    <source>
        <dbReference type="Pfam" id="PF08240"/>
    </source>
</evidence>
<evidence type="ECO:0000256" key="5">
    <source>
        <dbReference type="ARBA" id="ARBA00023002"/>
    </source>
</evidence>
<keyword evidence="3 8" id="KW-0479">Metal-binding</keyword>
<dbReference type="InterPro" id="IPR013154">
    <property type="entry name" value="ADH-like_N"/>
</dbReference>
<dbReference type="InterPro" id="IPR013149">
    <property type="entry name" value="ADH-like_C"/>
</dbReference>
<organism evidence="11 12">
    <name type="scientific">Quillaja saponaria</name>
    <name type="common">Soap bark tree</name>
    <dbReference type="NCBI Taxonomy" id="32244"/>
    <lineage>
        <taxon>Eukaryota</taxon>
        <taxon>Viridiplantae</taxon>
        <taxon>Streptophyta</taxon>
        <taxon>Embryophyta</taxon>
        <taxon>Tracheophyta</taxon>
        <taxon>Spermatophyta</taxon>
        <taxon>Magnoliopsida</taxon>
        <taxon>eudicotyledons</taxon>
        <taxon>Gunneridae</taxon>
        <taxon>Pentapetalae</taxon>
        <taxon>rosids</taxon>
        <taxon>fabids</taxon>
        <taxon>Fabales</taxon>
        <taxon>Quillajaceae</taxon>
        <taxon>Quillaja</taxon>
    </lineage>
</organism>
<evidence type="ECO:0000256" key="8">
    <source>
        <dbReference type="RuleBase" id="RU361277"/>
    </source>
</evidence>
<dbReference type="FunFam" id="3.90.180.10:FF:000067">
    <property type="entry name" value="alcohol dehydrogenase 1-like isoform X1"/>
    <property type="match status" value="1"/>
</dbReference>
<accession>A0AAD7QJN4</accession>
<evidence type="ECO:0000256" key="6">
    <source>
        <dbReference type="ARBA" id="ARBA00023027"/>
    </source>
</evidence>
<evidence type="ECO:0000256" key="2">
    <source>
        <dbReference type="ARBA" id="ARBA00011738"/>
    </source>
</evidence>
<evidence type="ECO:0000256" key="7">
    <source>
        <dbReference type="ARBA" id="ARBA00060764"/>
    </source>
</evidence>
<feature type="domain" description="Alcohol dehydrogenase-like C-terminal" evidence="9">
    <location>
        <begin position="163"/>
        <end position="224"/>
    </location>
</feature>
<comment type="subunit">
    <text evidence="2">Homodimer.</text>
</comment>
<dbReference type="EMBL" id="JARAOO010000001">
    <property type="protein sequence ID" value="KAJ7982633.1"/>
    <property type="molecule type" value="Genomic_DNA"/>
</dbReference>
<dbReference type="PANTHER" id="PTHR43880:SF38">
    <property type="entry name" value="ALCOHOL DEHYDROGENASE-RELATED"/>
    <property type="match status" value="1"/>
</dbReference>
<dbReference type="InterPro" id="IPR036291">
    <property type="entry name" value="NAD(P)-bd_dom_sf"/>
</dbReference>
<dbReference type="Proteomes" id="UP001163823">
    <property type="component" value="Chromosome 1"/>
</dbReference>
<dbReference type="GO" id="GO:0051903">
    <property type="term" value="F:S-(hydroxymethyl)glutathione dehydrogenase [NAD(P)+] activity"/>
    <property type="evidence" value="ECO:0007669"/>
    <property type="project" value="TreeGrafter"/>
</dbReference>
<dbReference type="Gene3D" id="3.40.50.720">
    <property type="entry name" value="NAD(P)-binding Rossmann-like Domain"/>
    <property type="match status" value="1"/>
</dbReference>
<dbReference type="Pfam" id="PF00107">
    <property type="entry name" value="ADH_zinc_N"/>
    <property type="match status" value="1"/>
</dbReference>
<dbReference type="AlphaFoldDB" id="A0AAD7QJN4"/>
<keyword evidence="5" id="KW-0560">Oxidoreductase</keyword>
<name>A0AAD7QJN4_QUISA</name>
<comment type="similarity">
    <text evidence="7">Belongs to the zinc-containing alcohol dehydrogenase family. Class-IV subfamily.</text>
</comment>
<comment type="caution">
    <text evidence="11">The sequence shown here is derived from an EMBL/GenBank/DDBJ whole genome shotgun (WGS) entry which is preliminary data.</text>
</comment>
<reference evidence="11 12" key="1">
    <citation type="journal article" date="2023" name="Science">
        <title>Elucidation of the pathway for biosynthesis of saponin adjuvants from the soapbark tree.</title>
        <authorList>
            <person name="Reed J."/>
            <person name="Orme A."/>
            <person name="El-Demerdash A."/>
            <person name="Owen C."/>
            <person name="Martin L.B.B."/>
            <person name="Misra R.C."/>
            <person name="Kikuchi S."/>
            <person name="Rejzek M."/>
            <person name="Martin A.C."/>
            <person name="Harkess A."/>
            <person name="Leebens-Mack J."/>
            <person name="Louveau T."/>
            <person name="Stephenson M.J."/>
            <person name="Osbourn A."/>
        </authorList>
    </citation>
    <scope>NUCLEOTIDE SEQUENCE [LARGE SCALE GENOMIC DNA]</scope>
    <source>
        <strain evidence="11">S10</strain>
    </source>
</reference>
<evidence type="ECO:0000259" key="9">
    <source>
        <dbReference type="Pfam" id="PF00107"/>
    </source>
</evidence>
<dbReference type="KEGG" id="qsa:O6P43_001732"/>
<keyword evidence="4 8" id="KW-0862">Zinc</keyword>
<dbReference type="InterPro" id="IPR002328">
    <property type="entry name" value="ADH_Zn_CS"/>
</dbReference>